<proteinExistence type="predicted"/>
<gene>
    <name evidence="1" type="ordered locus">DSY4890</name>
</gene>
<dbReference type="HOGENOM" id="CLU_155761_3_0_9"/>
<dbReference type="STRING" id="138119.DSY4890"/>
<keyword evidence="2" id="KW-1185">Reference proteome</keyword>
<dbReference type="RefSeq" id="WP_011462211.1">
    <property type="nucleotide sequence ID" value="NC_007907.1"/>
</dbReference>
<reference evidence="1 2" key="1">
    <citation type="journal article" date="2006" name="J. Bacteriol.">
        <title>Complete genome sequence of the dehalorespiring bacterium Desulfitobacterium hafniense Y51 and comparison with Dehalococcoides ethenogenes 195.</title>
        <authorList>
            <person name="Nonaka H."/>
            <person name="Keresztes G."/>
            <person name="Shinoda Y."/>
            <person name="Ikenaga Y."/>
            <person name="Abe M."/>
            <person name="Naito K."/>
            <person name="Inatomi K."/>
            <person name="Furukawa K."/>
            <person name="Inui M."/>
            <person name="Yukawa H."/>
        </authorList>
    </citation>
    <scope>NUCLEOTIDE SEQUENCE [LARGE SCALE GENOMIC DNA]</scope>
    <source>
        <strain evidence="1 2">Y51</strain>
    </source>
</reference>
<sequence length="93" mass="10880">MNEFQKEGECVYLVLMTKTADRELNKLPSDIRHKIESSILGLKTWQGNIIKLSGTKNEYRLREGKYRVLFILENGTLYIAGIDDRKDVYRKRG</sequence>
<protein>
    <recommendedName>
        <fullName evidence="3">Cytotoxic translational repressor of toxin-antitoxin stability system</fullName>
    </recommendedName>
</protein>
<dbReference type="Gene3D" id="3.30.2310.20">
    <property type="entry name" value="RelE-like"/>
    <property type="match status" value="1"/>
</dbReference>
<dbReference type="InterPro" id="IPR035093">
    <property type="entry name" value="RelE/ParE_toxin_dom_sf"/>
</dbReference>
<evidence type="ECO:0000313" key="1">
    <source>
        <dbReference type="EMBL" id="BAE86679.1"/>
    </source>
</evidence>
<dbReference type="eggNOG" id="COG2026">
    <property type="taxonomic scope" value="Bacteria"/>
</dbReference>
<dbReference type="KEGG" id="dsy:DSY4890"/>
<accession>Q24MR3</accession>
<dbReference type="AlphaFoldDB" id="Q24MR3"/>
<evidence type="ECO:0008006" key="3">
    <source>
        <dbReference type="Google" id="ProtNLM"/>
    </source>
</evidence>
<dbReference type="Proteomes" id="UP000001946">
    <property type="component" value="Chromosome"/>
</dbReference>
<dbReference type="EMBL" id="AP008230">
    <property type="protein sequence ID" value="BAE86679.1"/>
    <property type="molecule type" value="Genomic_DNA"/>
</dbReference>
<organism evidence="1 2">
    <name type="scientific">Desulfitobacterium hafniense (strain Y51)</name>
    <dbReference type="NCBI Taxonomy" id="138119"/>
    <lineage>
        <taxon>Bacteria</taxon>
        <taxon>Bacillati</taxon>
        <taxon>Bacillota</taxon>
        <taxon>Clostridia</taxon>
        <taxon>Eubacteriales</taxon>
        <taxon>Desulfitobacteriaceae</taxon>
        <taxon>Desulfitobacterium</taxon>
    </lineage>
</organism>
<name>Q24MR3_DESHY</name>
<evidence type="ECO:0000313" key="2">
    <source>
        <dbReference type="Proteomes" id="UP000001946"/>
    </source>
</evidence>
<dbReference type="SUPFAM" id="SSF143011">
    <property type="entry name" value="RelE-like"/>
    <property type="match status" value="1"/>
</dbReference>